<dbReference type="InterPro" id="IPR013197">
    <property type="entry name" value="RNA_pol_III_RPC82-rel_HTH"/>
</dbReference>
<name>A0A8J5QEX4_9ASCO</name>
<dbReference type="PANTHER" id="PTHR12949:SF0">
    <property type="entry name" value="DNA-DIRECTED RNA POLYMERASE III SUBUNIT RPC3"/>
    <property type="match status" value="1"/>
</dbReference>
<accession>A0A8J5QEX4</accession>
<comment type="similarity">
    <text evidence="6">Belongs to the RNA polymerase beta chain family.</text>
</comment>
<dbReference type="AlphaFoldDB" id="A0A8J5QEX4"/>
<proteinExistence type="inferred from homology"/>
<feature type="domain" description="RNA polymerase III subunit RPC82-related helix-turn-helix" evidence="8">
    <location>
        <begin position="18"/>
        <end position="78"/>
    </location>
</feature>
<dbReference type="Pfam" id="PF05645">
    <property type="entry name" value="RNA_pol_Rpc82"/>
    <property type="match status" value="1"/>
</dbReference>
<comment type="subunit">
    <text evidence="2 6">Component of the RNA polymerase III (Pol III) complex consisting of 17 subunits.</text>
</comment>
<gene>
    <name evidence="10" type="ORF">J8A68_003190</name>
</gene>
<evidence type="ECO:0000313" key="11">
    <source>
        <dbReference type="Proteomes" id="UP000694255"/>
    </source>
</evidence>
<evidence type="ECO:0000259" key="7">
    <source>
        <dbReference type="Pfam" id="PF05645"/>
    </source>
</evidence>
<feature type="domain" description="RNA polymerase III Rpc82 C -terminal" evidence="7">
    <location>
        <begin position="152"/>
        <end position="445"/>
    </location>
</feature>
<reference evidence="10 11" key="1">
    <citation type="journal article" date="2021" name="DNA Res.">
        <title>Genome analysis of Candida subhashii reveals its hybrid nature and dual mitochondrial genome conformations.</title>
        <authorList>
            <person name="Mixao V."/>
            <person name="Hegedusova E."/>
            <person name="Saus E."/>
            <person name="Pryszcz L.P."/>
            <person name="Cillingova A."/>
            <person name="Nosek J."/>
            <person name="Gabaldon T."/>
        </authorList>
    </citation>
    <scope>NUCLEOTIDE SEQUENCE [LARGE SCALE GENOMIC DNA]</scope>
    <source>
        <strain evidence="10 11">CBS 10753</strain>
    </source>
</reference>
<evidence type="ECO:0000256" key="6">
    <source>
        <dbReference type="RuleBase" id="RU367076"/>
    </source>
</evidence>
<dbReference type="OrthoDB" id="272392at2759"/>
<feature type="domain" description="DNA-directed RNA polymerase III subunit RPC3 winged-helix" evidence="9">
    <location>
        <begin position="451"/>
        <end position="525"/>
    </location>
</feature>
<dbReference type="EMBL" id="JAGSYN010000141">
    <property type="protein sequence ID" value="KAG7663276.1"/>
    <property type="molecule type" value="Genomic_DNA"/>
</dbReference>
<keyword evidence="6" id="KW-0240">DNA-directed RNA polymerase</keyword>
<dbReference type="GO" id="GO:0005666">
    <property type="term" value="C:RNA polymerase III complex"/>
    <property type="evidence" value="ECO:0007669"/>
    <property type="project" value="UniProtKB-UniRule"/>
</dbReference>
<evidence type="ECO:0000256" key="3">
    <source>
        <dbReference type="ARBA" id="ARBA00016689"/>
    </source>
</evidence>
<evidence type="ECO:0000256" key="2">
    <source>
        <dbReference type="ARBA" id="ARBA00011206"/>
    </source>
</evidence>
<keyword evidence="4 6" id="KW-0804">Transcription</keyword>
<comment type="caution">
    <text evidence="10">The sequence shown here is derived from an EMBL/GenBank/DDBJ whole genome shotgun (WGS) entry which is preliminary data.</text>
</comment>
<dbReference type="GeneID" id="73469991"/>
<comment type="function">
    <text evidence="6">DNA-dependent RNA polymerase catalyzes the transcription of DNA into RNA using the four ribonucleoside triphosphates as substrates. Specific core component of RNA polymerase III which synthesizes small RNAs, such as 5S rRNA and tRNAs.</text>
</comment>
<dbReference type="Proteomes" id="UP000694255">
    <property type="component" value="Unassembled WGS sequence"/>
</dbReference>
<dbReference type="GO" id="GO:0006351">
    <property type="term" value="P:DNA-templated transcription"/>
    <property type="evidence" value="ECO:0007669"/>
    <property type="project" value="InterPro"/>
</dbReference>
<dbReference type="InterPro" id="IPR055207">
    <property type="entry name" value="POLR3C_WHD"/>
</dbReference>
<protein>
    <recommendedName>
        <fullName evidence="3 6">DNA-directed RNA polymerase III subunit RPC3</fullName>
        <shortName evidence="6">RNA polymerase III subunit C3</shortName>
    </recommendedName>
</protein>
<evidence type="ECO:0000259" key="9">
    <source>
        <dbReference type="Pfam" id="PF22536"/>
    </source>
</evidence>
<evidence type="ECO:0000259" key="8">
    <source>
        <dbReference type="Pfam" id="PF08221"/>
    </source>
</evidence>
<dbReference type="GO" id="GO:0003697">
    <property type="term" value="F:single-stranded DNA binding"/>
    <property type="evidence" value="ECO:0007669"/>
    <property type="project" value="UniProtKB-UniRule"/>
</dbReference>
<sequence>MDPKLAEISKSQSPRSYLYTTIARTHLGDVASSIISCIIANGRLTSRDIATRTHIPYKSIKAALVSLVQLNCVSYWQEDESNKKKHVFYSLNETGLLLFVHAGDIINHIKRLFGDDGAEIVQNILMNGHVKVEDYLSQYDDEPEIKLEKQTLFFRLFNERWLCRLQPINYHPLDDVWNKIFQECLRNTPRSSTTSEIKRIGEAKEKAKTKLIQLLEEGQSSQELYDSKDGIKKLQPHLVVCVNLSRFQKHLRTQALINLVKSRVGVLTSKVYEVALKIVEQNSPELRHPFLQISGLINDPEEERNLINSIETKLVDEKKIVVNIREVVRLLPDDIDLRNSILTHNFLKPQMKKRPLDDSESEVPEKKVKLENEGSMISLDTQEIAKEALNGSTSSTNYTDNSDPHSTTLVQHHLKLLSSGTSIQFLIEISPGTYSIPFASLIKQLKQYNFESLIKTTLGSNSFRILRCLKTMKLGDEKSISNAVLLKEKTVRNEVYQLINANVIEIQEVPRSADRAASKTFYLFRFKEWPSYKYLLSSLIFNMAEILNNIQDFKSDYKILLEKCEREDVKGHEEELLLESELKTLHSLQNREIKNIGKFNRIKTLYDIYLL</sequence>
<keyword evidence="5 6" id="KW-0539">Nucleus</keyword>
<evidence type="ECO:0000256" key="4">
    <source>
        <dbReference type="ARBA" id="ARBA00023163"/>
    </source>
</evidence>
<evidence type="ECO:0000256" key="5">
    <source>
        <dbReference type="ARBA" id="ARBA00023242"/>
    </source>
</evidence>
<keyword evidence="11" id="KW-1185">Reference proteome</keyword>
<dbReference type="InterPro" id="IPR039748">
    <property type="entry name" value="RPC3"/>
</dbReference>
<dbReference type="RefSeq" id="XP_049263508.1">
    <property type="nucleotide sequence ID" value="XM_049407019.1"/>
</dbReference>
<comment type="subcellular location">
    <subcellularLocation>
        <location evidence="1 6">Nucleus</location>
    </subcellularLocation>
</comment>
<organism evidence="10 11">
    <name type="scientific">[Candida] subhashii</name>
    <dbReference type="NCBI Taxonomy" id="561895"/>
    <lineage>
        <taxon>Eukaryota</taxon>
        <taxon>Fungi</taxon>
        <taxon>Dikarya</taxon>
        <taxon>Ascomycota</taxon>
        <taxon>Saccharomycotina</taxon>
        <taxon>Pichiomycetes</taxon>
        <taxon>Debaryomycetaceae</taxon>
        <taxon>Spathaspora</taxon>
    </lineage>
</organism>
<evidence type="ECO:0000256" key="1">
    <source>
        <dbReference type="ARBA" id="ARBA00004123"/>
    </source>
</evidence>
<dbReference type="PANTHER" id="PTHR12949">
    <property type="entry name" value="RNA POLYMERASE III DNA DIRECTED -RELATED"/>
    <property type="match status" value="1"/>
</dbReference>
<dbReference type="Pfam" id="PF20912">
    <property type="entry name" value="RPC3_helical"/>
    <property type="match status" value="1"/>
</dbReference>
<evidence type="ECO:0000313" key="10">
    <source>
        <dbReference type="EMBL" id="KAG7663276.1"/>
    </source>
</evidence>
<dbReference type="Pfam" id="PF22536">
    <property type="entry name" value="WHD_POLR3C"/>
    <property type="match status" value="1"/>
</dbReference>
<dbReference type="Pfam" id="PF08221">
    <property type="entry name" value="HTH_9"/>
    <property type="match status" value="1"/>
</dbReference>
<dbReference type="InterPro" id="IPR008806">
    <property type="entry name" value="RNA_pol_III_Rpc82_C"/>
</dbReference>